<evidence type="ECO:0000313" key="1">
    <source>
        <dbReference type="EMBL" id="TQS41723.1"/>
    </source>
</evidence>
<reference evidence="1 2" key="1">
    <citation type="submission" date="2019-07" db="EMBL/GenBank/DDBJ databases">
        <title>Cryptosporangium phraense sp. nov., isolated from plant litter.</title>
        <authorList>
            <person name="Suriyachadkun C."/>
        </authorList>
    </citation>
    <scope>NUCLEOTIDE SEQUENCE [LARGE SCALE GENOMIC DNA]</scope>
    <source>
        <strain evidence="1 2">A-T 5661</strain>
    </source>
</reference>
<protein>
    <submittedName>
        <fullName evidence="1">Uncharacterized protein</fullName>
    </submittedName>
</protein>
<dbReference type="Proteomes" id="UP000317982">
    <property type="component" value="Unassembled WGS sequence"/>
</dbReference>
<organism evidence="1 2">
    <name type="scientific">Cryptosporangium phraense</name>
    <dbReference type="NCBI Taxonomy" id="2593070"/>
    <lineage>
        <taxon>Bacteria</taxon>
        <taxon>Bacillati</taxon>
        <taxon>Actinomycetota</taxon>
        <taxon>Actinomycetes</taxon>
        <taxon>Cryptosporangiales</taxon>
        <taxon>Cryptosporangiaceae</taxon>
        <taxon>Cryptosporangium</taxon>
    </lineage>
</organism>
<dbReference type="AlphaFoldDB" id="A0A545AK92"/>
<dbReference type="InParanoid" id="A0A545AK92"/>
<dbReference type="OrthoDB" id="9844658at2"/>
<sequence length="108" mass="11652">MATVRRARRTGLAALFRRAPAEADGPSVELGPGFFAVLARAPEGWTRTLDALPPSGEVVWGPLEIRMAVTELSRISPYAESAAEQAEFNAFRELVGSVPSDSELVLRN</sequence>
<dbReference type="EMBL" id="VIRS01000023">
    <property type="protein sequence ID" value="TQS41723.1"/>
    <property type="molecule type" value="Genomic_DNA"/>
</dbReference>
<gene>
    <name evidence="1" type="ORF">FL583_28235</name>
</gene>
<comment type="caution">
    <text evidence="1">The sequence shown here is derived from an EMBL/GenBank/DDBJ whole genome shotgun (WGS) entry which is preliminary data.</text>
</comment>
<dbReference type="RefSeq" id="WP_142707876.1">
    <property type="nucleotide sequence ID" value="NZ_VIRS01000023.1"/>
</dbReference>
<name>A0A545AK92_9ACTN</name>
<accession>A0A545AK92</accession>
<proteinExistence type="predicted"/>
<keyword evidence="2" id="KW-1185">Reference proteome</keyword>
<evidence type="ECO:0000313" key="2">
    <source>
        <dbReference type="Proteomes" id="UP000317982"/>
    </source>
</evidence>